<reference evidence="1 2" key="1">
    <citation type="submission" date="2018-05" db="EMBL/GenBank/DDBJ databases">
        <title>Complete Genome Sequences of Extremely Thermoacidophilic, Metal-Mobilizing Type-Strain Members of the Archaeal Family Sulfolobaceae: Acidianus brierleyi DSM-1651T, Acidianus sulfidivorans DSM-18786T, Metallosphaera hakonensis DSM-7519T, and Metallosphaera prunae DSM-10039T.</title>
        <authorList>
            <person name="Counts J.A."/>
            <person name="Kelly R.M."/>
        </authorList>
    </citation>
    <scope>NUCLEOTIDE SEQUENCE [LARGE SCALE GENOMIC DNA]</scope>
    <source>
        <strain evidence="1 2">JP7</strain>
    </source>
</reference>
<protein>
    <submittedName>
        <fullName evidence="1">Uncharacterized protein</fullName>
    </submittedName>
</protein>
<keyword evidence="2" id="KW-1185">Reference proteome</keyword>
<dbReference type="RefSeq" id="WP_110379539.1">
    <property type="nucleotide sequence ID" value="NZ_CP029288.2"/>
</dbReference>
<dbReference type="OrthoDB" id="38858at2157"/>
<accession>A0A2U9IKU1</accession>
<dbReference type="AlphaFoldDB" id="A0A2U9IKU1"/>
<proteinExistence type="predicted"/>
<evidence type="ECO:0000313" key="1">
    <source>
        <dbReference type="EMBL" id="AWR96649.1"/>
    </source>
</evidence>
<name>A0A2U9IKU1_9CREN</name>
<dbReference type="EMBL" id="CP029288">
    <property type="protein sequence ID" value="AWR96649.1"/>
    <property type="molecule type" value="Genomic_DNA"/>
</dbReference>
<organism evidence="1 2">
    <name type="scientific">Acidianus sulfidivorans JP7</name>
    <dbReference type="NCBI Taxonomy" id="619593"/>
    <lineage>
        <taxon>Archaea</taxon>
        <taxon>Thermoproteota</taxon>
        <taxon>Thermoprotei</taxon>
        <taxon>Sulfolobales</taxon>
        <taxon>Sulfolobaceae</taxon>
        <taxon>Acidianus</taxon>
    </lineage>
</organism>
<dbReference type="KEGG" id="asul:DFR86_03160"/>
<evidence type="ECO:0000313" key="2">
    <source>
        <dbReference type="Proteomes" id="UP000248410"/>
    </source>
</evidence>
<dbReference type="GeneID" id="36836935"/>
<sequence length="142" mass="17245">MSSNDDIEEELIELFNDYQSKNYKFYDNEIIYEKLDEILRILKKSEIQKNSDCEEILNKGYIIKENFSKNTNPNLIGINIDNERYLVTFKDTLDLLLMYFKDIKKEDIENYIPRRLLNLFIFLKKNGLIYFDVREKEYKLTI</sequence>
<dbReference type="Proteomes" id="UP000248410">
    <property type="component" value="Chromosome"/>
</dbReference>
<gene>
    <name evidence="1" type="ORF">DFR86_03160</name>
</gene>